<dbReference type="RefSeq" id="WP_310263891.1">
    <property type="nucleotide sequence ID" value="NZ_JAVDXU010000001.1"/>
</dbReference>
<comment type="caution">
    <text evidence="1">The sequence shown here is derived from an EMBL/GenBank/DDBJ whole genome shotgun (WGS) entry which is preliminary data.</text>
</comment>
<accession>A0ABU1YKE2</accession>
<keyword evidence="2" id="KW-1185">Reference proteome</keyword>
<gene>
    <name evidence="1" type="ORF">J2X20_001951</name>
</gene>
<reference evidence="1 2" key="1">
    <citation type="submission" date="2023-07" db="EMBL/GenBank/DDBJ databases">
        <title>Sorghum-associated microbial communities from plants grown in Nebraska, USA.</title>
        <authorList>
            <person name="Schachtman D."/>
        </authorList>
    </citation>
    <scope>NUCLEOTIDE SEQUENCE [LARGE SCALE GENOMIC DNA]</scope>
    <source>
        <strain evidence="1 2">BE314</strain>
    </source>
</reference>
<evidence type="ECO:0000313" key="2">
    <source>
        <dbReference type="Proteomes" id="UP001180453"/>
    </source>
</evidence>
<sequence length="42" mass="4493">MPTLFLNGKPGSGIDRIMLGITNVKWGSDASFALEDLGEVEL</sequence>
<dbReference type="EMBL" id="JAVDXU010000001">
    <property type="protein sequence ID" value="MDR7269322.1"/>
    <property type="molecule type" value="Genomic_DNA"/>
</dbReference>
<organism evidence="1 2">
    <name type="scientific">Roseateles saccharophilus</name>
    <name type="common">Pseudomonas saccharophila</name>
    <dbReference type="NCBI Taxonomy" id="304"/>
    <lineage>
        <taxon>Bacteria</taxon>
        <taxon>Pseudomonadati</taxon>
        <taxon>Pseudomonadota</taxon>
        <taxon>Betaproteobacteria</taxon>
        <taxon>Burkholderiales</taxon>
        <taxon>Sphaerotilaceae</taxon>
        <taxon>Roseateles</taxon>
    </lineage>
</organism>
<name>A0ABU1YKE2_ROSSA</name>
<proteinExistence type="predicted"/>
<evidence type="ECO:0000313" key="1">
    <source>
        <dbReference type="EMBL" id="MDR7269322.1"/>
    </source>
</evidence>
<dbReference type="Proteomes" id="UP001180453">
    <property type="component" value="Unassembled WGS sequence"/>
</dbReference>
<protein>
    <submittedName>
        <fullName evidence="1">Uncharacterized protein</fullName>
    </submittedName>
</protein>